<dbReference type="Pfam" id="PF12838">
    <property type="entry name" value="Fer4_7"/>
    <property type="match status" value="1"/>
</dbReference>
<dbReference type="InterPro" id="IPR007525">
    <property type="entry name" value="FrhB_FdhB_C"/>
</dbReference>
<feature type="domain" description="4Fe-4S ferredoxin-type" evidence="4">
    <location>
        <begin position="5"/>
        <end position="35"/>
    </location>
</feature>
<dbReference type="InterPro" id="IPR017900">
    <property type="entry name" value="4Fe4S_Fe_S_CS"/>
</dbReference>
<dbReference type="Proteomes" id="UP000008960">
    <property type="component" value="Chromosome"/>
</dbReference>
<evidence type="ECO:0000259" key="4">
    <source>
        <dbReference type="PROSITE" id="PS51379"/>
    </source>
</evidence>
<evidence type="ECO:0000256" key="3">
    <source>
        <dbReference type="ARBA" id="ARBA00023014"/>
    </source>
</evidence>
<reference evidence="5 6" key="2">
    <citation type="submission" date="2010-03" db="EMBL/GenBank/DDBJ databases">
        <authorList>
            <person name="Pajon A."/>
        </authorList>
    </citation>
    <scope>NUCLEOTIDE SEQUENCE [LARGE SCALE GENOMIC DNA]</scope>
    <source>
        <strain evidence="5 6">SSC/2</strain>
    </source>
</reference>
<evidence type="ECO:0000313" key="5">
    <source>
        <dbReference type="EMBL" id="CBL39381.1"/>
    </source>
</evidence>
<keyword evidence="2" id="KW-0408">Iron</keyword>
<keyword evidence="3" id="KW-0411">Iron-sulfur</keyword>
<sequence length="413" mass="47545">MSKDKIILFDDKKNCCACGACMNICPKNAIKMQEDEYGFLYPQIDENKCVQCGACQKVCAYQNGQVGNTPIKCYAAVNKDKEELMKSASGGIFAAMATTILKDDGVVFGAALDFENGHAHPHHIAVREVSQVYRLQGSKYVQSAIENTYVEAKEELDLGKKVLFSGTPCQIAGLYSYLRKGYENLYTIDVICHGVPSAKFFDDYIQYMTKKNKAKAVISYSFRDKKKGWGMNNRIGFEYASGKKKNMYIPARLTSYNTFFLDGDIYRENCYQCPYAKRERTGDFTIGDYWGIEKEHPELLKRDEFDERKGISCILVNTDKGLAFSKETKTKFYLEESSFSKIKKKNGQLNHASQKTKKRKNIMMRYKMEPYEKVEEWFHKVYRKQILVHTIYNKIPRKARLLMKNIILQVKKG</sequence>
<proteinExistence type="predicted"/>
<dbReference type="PANTHER" id="PTHR43193:SF2">
    <property type="entry name" value="POLYFERREDOXIN PROTEIN FWDF"/>
    <property type="match status" value="1"/>
</dbReference>
<dbReference type="InterPro" id="IPR017896">
    <property type="entry name" value="4Fe4S_Fe-S-bd"/>
</dbReference>
<gene>
    <name evidence="5" type="ORF">CL2_25460</name>
</gene>
<protein>
    <submittedName>
        <fullName evidence="5">Coenzyme F420-reducing hydrogenase, beta subunit</fullName>
    </submittedName>
</protein>
<dbReference type="SUPFAM" id="SSF54862">
    <property type="entry name" value="4Fe-4S ferredoxins"/>
    <property type="match status" value="1"/>
</dbReference>
<dbReference type="PATRIC" id="fig|245018.3.peg.2836"/>
<dbReference type="InterPro" id="IPR052977">
    <property type="entry name" value="Polyferredoxin-like_ET"/>
</dbReference>
<evidence type="ECO:0000256" key="2">
    <source>
        <dbReference type="ARBA" id="ARBA00023004"/>
    </source>
</evidence>
<evidence type="ECO:0000256" key="1">
    <source>
        <dbReference type="ARBA" id="ARBA00022723"/>
    </source>
</evidence>
<organism evidence="5 6">
    <name type="scientific">Anaerostipes hadrus</name>
    <dbReference type="NCBI Taxonomy" id="649756"/>
    <lineage>
        <taxon>Bacteria</taxon>
        <taxon>Bacillati</taxon>
        <taxon>Bacillota</taxon>
        <taxon>Clostridia</taxon>
        <taxon>Lachnospirales</taxon>
        <taxon>Lachnospiraceae</taxon>
        <taxon>Anaerostipes</taxon>
    </lineage>
</organism>
<feature type="domain" description="4Fe-4S ferredoxin-type" evidence="4">
    <location>
        <begin position="40"/>
        <end position="69"/>
    </location>
</feature>
<reference evidence="5 6" key="1">
    <citation type="submission" date="2010-03" db="EMBL/GenBank/DDBJ databases">
        <title>The genome sequence of Clostridiales sp. SSC/2.</title>
        <authorList>
            <consortium name="metaHIT consortium -- http://www.metahit.eu/"/>
            <person name="Pajon A."/>
            <person name="Turner K."/>
            <person name="Parkhill J."/>
            <person name="Duncan S."/>
            <person name="Flint H."/>
        </authorList>
    </citation>
    <scope>NUCLEOTIDE SEQUENCE [LARGE SCALE GENOMIC DNA]</scope>
    <source>
        <strain evidence="5 6">SSC/2</strain>
    </source>
</reference>
<dbReference type="AlphaFoldDB" id="D4MVG5"/>
<dbReference type="GO" id="GO:0051536">
    <property type="term" value="F:iron-sulfur cluster binding"/>
    <property type="evidence" value="ECO:0007669"/>
    <property type="project" value="UniProtKB-KW"/>
</dbReference>
<keyword evidence="1" id="KW-0479">Metal-binding</keyword>
<accession>D4MVG5</accession>
<dbReference type="Gene3D" id="3.30.70.20">
    <property type="match status" value="1"/>
</dbReference>
<evidence type="ECO:0000313" key="6">
    <source>
        <dbReference type="Proteomes" id="UP000008960"/>
    </source>
</evidence>
<dbReference type="KEGG" id="bprl:CL2_25460"/>
<dbReference type="Pfam" id="PF04432">
    <property type="entry name" value="FrhB_FdhB_C"/>
    <property type="match status" value="1"/>
</dbReference>
<dbReference type="RefSeq" id="WP_008394352.1">
    <property type="nucleotide sequence ID" value="NC_021016.1"/>
</dbReference>
<dbReference type="EMBL" id="FP929061">
    <property type="protein sequence ID" value="CBL39381.1"/>
    <property type="molecule type" value="Genomic_DNA"/>
</dbReference>
<dbReference type="GO" id="GO:0046872">
    <property type="term" value="F:metal ion binding"/>
    <property type="evidence" value="ECO:0007669"/>
    <property type="project" value="UniProtKB-KW"/>
</dbReference>
<dbReference type="PROSITE" id="PS51379">
    <property type="entry name" value="4FE4S_FER_2"/>
    <property type="match status" value="2"/>
</dbReference>
<dbReference type="PROSITE" id="PS00198">
    <property type="entry name" value="4FE4S_FER_1"/>
    <property type="match status" value="1"/>
</dbReference>
<dbReference type="PANTHER" id="PTHR43193">
    <property type="match status" value="1"/>
</dbReference>
<name>D4MVG5_ANAHA</name>